<dbReference type="PANTHER" id="PTHR11645:SF0">
    <property type="entry name" value="PYRROLINE-5-CARBOXYLATE REDUCTASE 3"/>
    <property type="match status" value="1"/>
</dbReference>
<dbReference type="Proteomes" id="UP000247612">
    <property type="component" value="Unassembled WGS sequence"/>
</dbReference>
<evidence type="ECO:0000256" key="11">
    <source>
        <dbReference type="PIRSR" id="PIRSR000193-1"/>
    </source>
</evidence>
<name>A0A318KX45_9FIRM</name>
<dbReference type="HAMAP" id="MF_01925">
    <property type="entry name" value="P5C_reductase"/>
    <property type="match status" value="1"/>
</dbReference>
<comment type="pathway">
    <text evidence="9 12">Amino-acid biosynthesis; L-proline biosynthesis; L-proline from L-glutamate 5-semialdehyde: step 1/1.</text>
</comment>
<dbReference type="PANTHER" id="PTHR11645">
    <property type="entry name" value="PYRROLINE-5-CARBOXYLATE REDUCTASE"/>
    <property type="match status" value="1"/>
</dbReference>
<dbReference type="GO" id="GO:0055129">
    <property type="term" value="P:L-proline biosynthetic process"/>
    <property type="evidence" value="ECO:0007669"/>
    <property type="project" value="UniProtKB-UniRule"/>
</dbReference>
<dbReference type="InterPro" id="IPR000304">
    <property type="entry name" value="Pyrroline-COOH_reductase"/>
</dbReference>
<evidence type="ECO:0000259" key="14">
    <source>
        <dbReference type="Pfam" id="PF14748"/>
    </source>
</evidence>
<evidence type="ECO:0000259" key="13">
    <source>
        <dbReference type="Pfam" id="PF03807"/>
    </source>
</evidence>
<evidence type="ECO:0000256" key="1">
    <source>
        <dbReference type="ARBA" id="ARBA00004496"/>
    </source>
</evidence>
<feature type="binding site" evidence="11">
    <location>
        <begin position="7"/>
        <end position="12"/>
    </location>
    <ligand>
        <name>NADP(+)</name>
        <dbReference type="ChEBI" id="CHEBI:58349"/>
    </ligand>
</feature>
<reference evidence="15 16" key="1">
    <citation type="submission" date="2018-05" db="EMBL/GenBank/DDBJ databases">
        <title>Genomic Encyclopedia of Type Strains, Phase IV (KMG-IV): sequencing the most valuable type-strain genomes for metagenomic binning, comparative biology and taxonomic classification.</title>
        <authorList>
            <person name="Goeker M."/>
        </authorList>
    </citation>
    <scope>NUCLEOTIDE SEQUENCE [LARGE SCALE GENOMIC DNA]</scope>
    <source>
        <strain evidence="15 16">JC118</strain>
    </source>
</reference>
<comment type="similarity">
    <text evidence="2 9 12">Belongs to the pyrroline-5-carboxylate reductase family.</text>
</comment>
<dbReference type="SUPFAM" id="SSF48179">
    <property type="entry name" value="6-phosphogluconate dehydrogenase C-terminal domain-like"/>
    <property type="match status" value="1"/>
</dbReference>
<feature type="domain" description="Pyrroline-5-carboxylate reductase catalytic N-terminal" evidence="13">
    <location>
        <begin position="4"/>
        <end position="98"/>
    </location>
</feature>
<comment type="catalytic activity">
    <reaction evidence="9 12">
        <text>L-proline + NADP(+) = (S)-1-pyrroline-5-carboxylate + NADPH + 2 H(+)</text>
        <dbReference type="Rhea" id="RHEA:14109"/>
        <dbReference type="ChEBI" id="CHEBI:15378"/>
        <dbReference type="ChEBI" id="CHEBI:17388"/>
        <dbReference type="ChEBI" id="CHEBI:57783"/>
        <dbReference type="ChEBI" id="CHEBI:58349"/>
        <dbReference type="ChEBI" id="CHEBI:60039"/>
        <dbReference type="EC" id="1.5.1.2"/>
    </reaction>
</comment>
<evidence type="ECO:0000256" key="3">
    <source>
        <dbReference type="ARBA" id="ARBA00022490"/>
    </source>
</evidence>
<proteinExistence type="inferred from homology"/>
<dbReference type="InterPro" id="IPR028939">
    <property type="entry name" value="P5C_Rdtase_cat_N"/>
</dbReference>
<dbReference type="FunFam" id="1.10.3730.10:FF:000001">
    <property type="entry name" value="Pyrroline-5-carboxylate reductase"/>
    <property type="match status" value="1"/>
</dbReference>
<comment type="subcellular location">
    <subcellularLocation>
        <location evidence="1 9">Cytoplasm</location>
    </subcellularLocation>
</comment>
<dbReference type="EC" id="1.5.1.2" evidence="9 10"/>
<gene>
    <name evidence="9" type="primary">proC</name>
    <name evidence="15" type="ORF">DES51_102264</name>
</gene>
<evidence type="ECO:0000313" key="15">
    <source>
        <dbReference type="EMBL" id="PXX81142.1"/>
    </source>
</evidence>
<dbReference type="InterPro" id="IPR053790">
    <property type="entry name" value="P5CR-like_CS"/>
</dbReference>
<dbReference type="RefSeq" id="WP_022938605.1">
    <property type="nucleotide sequence ID" value="NZ_CABKRQ010000006.1"/>
</dbReference>
<dbReference type="Gene3D" id="3.40.50.720">
    <property type="entry name" value="NAD(P)-binding Rossmann-like Domain"/>
    <property type="match status" value="1"/>
</dbReference>
<feature type="binding site" evidence="11">
    <location>
        <position position="35"/>
    </location>
    <ligand>
        <name>NADP(+)</name>
        <dbReference type="ChEBI" id="CHEBI:58349"/>
    </ligand>
</feature>
<dbReference type="InterPro" id="IPR029036">
    <property type="entry name" value="P5CR_dimer"/>
</dbReference>
<keyword evidence="4 9" id="KW-0028">Amino-acid biosynthesis</keyword>
<keyword evidence="5 9" id="KW-0641">Proline biosynthesis</keyword>
<evidence type="ECO:0000256" key="8">
    <source>
        <dbReference type="ARBA" id="ARBA00058118"/>
    </source>
</evidence>
<keyword evidence="6 9" id="KW-0521">NADP</keyword>
<dbReference type="EMBL" id="QJKH01000002">
    <property type="protein sequence ID" value="PXX81142.1"/>
    <property type="molecule type" value="Genomic_DNA"/>
</dbReference>
<dbReference type="PROSITE" id="PS00521">
    <property type="entry name" value="P5CR"/>
    <property type="match status" value="1"/>
</dbReference>
<dbReference type="InterPro" id="IPR008927">
    <property type="entry name" value="6-PGluconate_DH-like_C_sf"/>
</dbReference>
<evidence type="ECO:0000256" key="12">
    <source>
        <dbReference type="RuleBase" id="RU003903"/>
    </source>
</evidence>
<protein>
    <recommendedName>
        <fullName evidence="9 10">Pyrroline-5-carboxylate reductase</fullName>
        <shortName evidence="9">P5C reductase</shortName>
        <shortName evidence="9">P5CR</shortName>
        <ecNumber evidence="9 10">1.5.1.2</ecNumber>
    </recommendedName>
    <alternativeName>
        <fullName evidence="9">PCA reductase</fullName>
    </alternativeName>
</protein>
<dbReference type="Pfam" id="PF03807">
    <property type="entry name" value="F420_oxidored"/>
    <property type="match status" value="1"/>
</dbReference>
<dbReference type="AlphaFoldDB" id="A0A318KX45"/>
<dbReference type="Gene3D" id="1.10.3730.10">
    <property type="entry name" value="ProC C-terminal domain-like"/>
    <property type="match status" value="1"/>
</dbReference>
<comment type="catalytic activity">
    <reaction evidence="9">
        <text>L-proline + NAD(+) = (S)-1-pyrroline-5-carboxylate + NADH + 2 H(+)</text>
        <dbReference type="Rhea" id="RHEA:14105"/>
        <dbReference type="ChEBI" id="CHEBI:15378"/>
        <dbReference type="ChEBI" id="CHEBI:17388"/>
        <dbReference type="ChEBI" id="CHEBI:57540"/>
        <dbReference type="ChEBI" id="CHEBI:57945"/>
        <dbReference type="ChEBI" id="CHEBI:60039"/>
        <dbReference type="EC" id="1.5.1.2"/>
    </reaction>
</comment>
<dbReference type="InterPro" id="IPR036291">
    <property type="entry name" value="NAD(P)-bd_dom_sf"/>
</dbReference>
<evidence type="ECO:0000313" key="16">
    <source>
        <dbReference type="Proteomes" id="UP000247612"/>
    </source>
</evidence>
<dbReference type="SUPFAM" id="SSF51735">
    <property type="entry name" value="NAD(P)-binding Rossmann-fold domains"/>
    <property type="match status" value="1"/>
</dbReference>
<organism evidence="15 16">
    <name type="scientific">Dielma fastidiosa</name>
    <dbReference type="NCBI Taxonomy" id="1034346"/>
    <lineage>
        <taxon>Bacteria</taxon>
        <taxon>Bacillati</taxon>
        <taxon>Bacillota</taxon>
        <taxon>Erysipelotrichia</taxon>
        <taxon>Erysipelotrichales</taxon>
        <taxon>Erysipelotrichaceae</taxon>
        <taxon>Dielma</taxon>
    </lineage>
</organism>
<feature type="domain" description="Pyrroline-5-carboxylate reductase dimerisation" evidence="14">
    <location>
        <begin position="161"/>
        <end position="265"/>
    </location>
</feature>
<accession>A0A318KX45</accession>
<sequence length="267" mass="28368">MRNIGFIGCGNMGGAILNGILKAGLLAPEHIFIHTATPAKREELAAKLHVCAVNSNREVVENADLIILAVKPYLFDEVFAQIKEVLSEDKVLISVAAGQSLANMEKLSSAETKIIRTMPNTPASVGEGMSAVTPNKNCTQKDIEETMAIFTSFGKAEIIPEHLMDAVPAVSGSSPAYIFMLINALCDGAVRDGMSRSMALTFAAQAVLGSAKMVLESGIHPEQLKDMVCSPGGTTIEAVAKLEEKGFRDAVLAGMKACTDRLKEMNS</sequence>
<feature type="binding site" evidence="11">
    <location>
        <begin position="69"/>
        <end position="72"/>
    </location>
    <ligand>
        <name>NADP(+)</name>
        <dbReference type="ChEBI" id="CHEBI:58349"/>
    </ligand>
</feature>
<dbReference type="UniPathway" id="UPA00098">
    <property type="reaction ID" value="UER00361"/>
</dbReference>
<dbReference type="PIRSF" id="PIRSF000193">
    <property type="entry name" value="Pyrrol-5-carb_rd"/>
    <property type="match status" value="1"/>
</dbReference>
<dbReference type="GO" id="GO:0004735">
    <property type="term" value="F:pyrroline-5-carboxylate reductase activity"/>
    <property type="evidence" value="ECO:0007669"/>
    <property type="project" value="UniProtKB-UniRule"/>
</dbReference>
<evidence type="ECO:0000256" key="2">
    <source>
        <dbReference type="ARBA" id="ARBA00005525"/>
    </source>
</evidence>
<comment type="caution">
    <text evidence="15">The sequence shown here is derived from an EMBL/GenBank/DDBJ whole genome shotgun (WGS) entry which is preliminary data.</text>
</comment>
<evidence type="ECO:0000256" key="7">
    <source>
        <dbReference type="ARBA" id="ARBA00023002"/>
    </source>
</evidence>
<dbReference type="GO" id="GO:0005737">
    <property type="term" value="C:cytoplasm"/>
    <property type="evidence" value="ECO:0007669"/>
    <property type="project" value="UniProtKB-SubCell"/>
</dbReference>
<keyword evidence="7 9" id="KW-0560">Oxidoreductase</keyword>
<evidence type="ECO:0000256" key="10">
    <source>
        <dbReference type="NCBIfam" id="TIGR00112"/>
    </source>
</evidence>
<keyword evidence="16" id="KW-1185">Reference proteome</keyword>
<keyword evidence="3 9" id="KW-0963">Cytoplasm</keyword>
<evidence type="ECO:0000256" key="6">
    <source>
        <dbReference type="ARBA" id="ARBA00022857"/>
    </source>
</evidence>
<evidence type="ECO:0000256" key="5">
    <source>
        <dbReference type="ARBA" id="ARBA00022650"/>
    </source>
</evidence>
<evidence type="ECO:0000256" key="9">
    <source>
        <dbReference type="HAMAP-Rule" id="MF_01925"/>
    </source>
</evidence>
<comment type="function">
    <text evidence="8 9">Catalyzes the reduction of 1-pyrroline-5-carboxylate (PCA) to L-proline.</text>
</comment>
<dbReference type="STRING" id="1034346.GCA_000313565_02302"/>
<dbReference type="NCBIfam" id="TIGR00112">
    <property type="entry name" value="proC"/>
    <property type="match status" value="1"/>
</dbReference>
<dbReference type="FunFam" id="3.40.50.720:FF:000190">
    <property type="entry name" value="Pyrroline-5-carboxylate reductase"/>
    <property type="match status" value="1"/>
</dbReference>
<feature type="binding site" evidence="11">
    <location>
        <position position="56"/>
    </location>
    <ligand>
        <name>NADPH</name>
        <dbReference type="ChEBI" id="CHEBI:57783"/>
    </ligand>
</feature>
<dbReference type="OrthoDB" id="9805754at2"/>
<dbReference type="Pfam" id="PF14748">
    <property type="entry name" value="P5CR_dimer"/>
    <property type="match status" value="1"/>
</dbReference>
<evidence type="ECO:0000256" key="4">
    <source>
        <dbReference type="ARBA" id="ARBA00022605"/>
    </source>
</evidence>